<sequence length="91" mass="10578">MKIKDAKKPSFPWFGMDIGGTLVKLSYFEPIDNTAEEEQEEVESLKREERKTSQHYTQRYVLQEVVLTSLKTVFAQLETSTCTNWMNLTAL</sequence>
<comment type="caution">
    <text evidence="2">The sequence shown here is derived from an EMBL/GenBank/DDBJ whole genome shotgun (WGS) entry which is preliminary data.</text>
</comment>
<dbReference type="InterPro" id="IPR043129">
    <property type="entry name" value="ATPase_NBD"/>
</dbReference>
<name>A0A4U1F8D7_MONMO</name>
<dbReference type="EMBL" id="RWIC01000302">
    <property type="protein sequence ID" value="TKC45779.1"/>
    <property type="molecule type" value="Genomic_DNA"/>
</dbReference>
<evidence type="ECO:0000313" key="2">
    <source>
        <dbReference type="EMBL" id="TKC45779.1"/>
    </source>
</evidence>
<reference evidence="3" key="1">
    <citation type="journal article" date="2019" name="IScience">
        <title>Narwhal Genome Reveals Long-Term Low Genetic Diversity despite Current Large Abundance Size.</title>
        <authorList>
            <person name="Westbury M.V."/>
            <person name="Petersen B."/>
            <person name="Garde E."/>
            <person name="Heide-Jorgensen M.P."/>
            <person name="Lorenzen E.D."/>
        </authorList>
    </citation>
    <scope>NUCLEOTIDE SEQUENCE [LARGE SCALE GENOMIC DNA]</scope>
</reference>
<dbReference type="Gene3D" id="3.30.420.510">
    <property type="match status" value="1"/>
</dbReference>
<feature type="coiled-coil region" evidence="1">
    <location>
        <begin position="28"/>
        <end position="55"/>
    </location>
</feature>
<evidence type="ECO:0000256" key="1">
    <source>
        <dbReference type="SAM" id="Coils"/>
    </source>
</evidence>
<proteinExistence type="predicted"/>
<protein>
    <recommendedName>
        <fullName evidence="4">Pantothenate kinase</fullName>
    </recommendedName>
</protein>
<dbReference type="AlphaFoldDB" id="A0A4U1F8D7"/>
<organism evidence="2 3">
    <name type="scientific">Monodon monoceros</name>
    <name type="common">Narwhal</name>
    <name type="synonym">Ceratodon monodon</name>
    <dbReference type="NCBI Taxonomy" id="40151"/>
    <lineage>
        <taxon>Eukaryota</taxon>
        <taxon>Metazoa</taxon>
        <taxon>Chordata</taxon>
        <taxon>Craniata</taxon>
        <taxon>Vertebrata</taxon>
        <taxon>Euteleostomi</taxon>
        <taxon>Mammalia</taxon>
        <taxon>Eutheria</taxon>
        <taxon>Laurasiatheria</taxon>
        <taxon>Artiodactyla</taxon>
        <taxon>Whippomorpha</taxon>
        <taxon>Cetacea</taxon>
        <taxon>Odontoceti</taxon>
        <taxon>Monodontidae</taxon>
        <taxon>Monodon</taxon>
    </lineage>
</organism>
<evidence type="ECO:0008006" key="4">
    <source>
        <dbReference type="Google" id="ProtNLM"/>
    </source>
</evidence>
<dbReference type="SUPFAM" id="SSF53067">
    <property type="entry name" value="Actin-like ATPase domain"/>
    <property type="match status" value="1"/>
</dbReference>
<accession>A0A4U1F8D7</accession>
<keyword evidence="1" id="KW-0175">Coiled coil</keyword>
<evidence type="ECO:0000313" key="3">
    <source>
        <dbReference type="Proteomes" id="UP000308365"/>
    </source>
</evidence>
<dbReference type="Proteomes" id="UP000308365">
    <property type="component" value="Unassembled WGS sequence"/>
</dbReference>
<gene>
    <name evidence="2" type="ORF">EI555_007435</name>
</gene>